<evidence type="ECO:0000313" key="2">
    <source>
        <dbReference type="EMBL" id="KAK9815822.1"/>
    </source>
</evidence>
<dbReference type="InterPro" id="IPR003609">
    <property type="entry name" value="Pan_app"/>
</dbReference>
<evidence type="ECO:0000259" key="1">
    <source>
        <dbReference type="Pfam" id="PF14295"/>
    </source>
</evidence>
<reference evidence="2 3" key="1">
    <citation type="journal article" date="2024" name="Nat. Commun.">
        <title>Phylogenomics reveals the evolutionary origins of lichenization in chlorophyte algae.</title>
        <authorList>
            <person name="Puginier C."/>
            <person name="Libourel C."/>
            <person name="Otte J."/>
            <person name="Skaloud P."/>
            <person name="Haon M."/>
            <person name="Grisel S."/>
            <person name="Petersen M."/>
            <person name="Berrin J.G."/>
            <person name="Delaux P.M."/>
            <person name="Dal Grande F."/>
            <person name="Keller J."/>
        </authorList>
    </citation>
    <scope>NUCLEOTIDE SEQUENCE [LARGE SCALE GENOMIC DNA]</scope>
    <source>
        <strain evidence="2 3">SAG 2043</strain>
    </source>
</reference>
<dbReference type="Gene3D" id="3.50.4.10">
    <property type="entry name" value="Hepatocyte Growth Factor"/>
    <property type="match status" value="1"/>
</dbReference>
<organism evidence="2 3">
    <name type="scientific">[Myrmecia] bisecta</name>
    <dbReference type="NCBI Taxonomy" id="41462"/>
    <lineage>
        <taxon>Eukaryota</taxon>
        <taxon>Viridiplantae</taxon>
        <taxon>Chlorophyta</taxon>
        <taxon>core chlorophytes</taxon>
        <taxon>Trebouxiophyceae</taxon>
        <taxon>Trebouxiales</taxon>
        <taxon>Trebouxiaceae</taxon>
        <taxon>Myrmecia</taxon>
    </lineage>
</organism>
<accession>A0AAW1Q3S8</accession>
<keyword evidence="3" id="KW-1185">Reference proteome</keyword>
<protein>
    <recommendedName>
        <fullName evidence="1">Apple domain-containing protein</fullName>
    </recommendedName>
</protein>
<evidence type="ECO:0000313" key="3">
    <source>
        <dbReference type="Proteomes" id="UP001489004"/>
    </source>
</evidence>
<dbReference type="AlphaFoldDB" id="A0AAW1Q3S8"/>
<proteinExistence type="predicted"/>
<dbReference type="EMBL" id="JALJOR010000006">
    <property type="protein sequence ID" value="KAK9815822.1"/>
    <property type="molecule type" value="Genomic_DNA"/>
</dbReference>
<dbReference type="Proteomes" id="UP001489004">
    <property type="component" value="Unassembled WGS sequence"/>
</dbReference>
<gene>
    <name evidence="2" type="ORF">WJX72_010213</name>
</gene>
<comment type="caution">
    <text evidence="2">The sequence shown here is derived from an EMBL/GenBank/DDBJ whole genome shotgun (WGS) entry which is preliminary data.</text>
</comment>
<dbReference type="Pfam" id="PF14295">
    <property type="entry name" value="PAN_4"/>
    <property type="match status" value="1"/>
</dbReference>
<name>A0AAW1Q3S8_9CHLO</name>
<sequence length="128" mass="13700">MLDFVEVQADLVVLDVNSQTYNGGPNHPPQATNAATCCDACKANPKCNIWVFCNDRDGCTSGCNTKDRQFNPSQPSDPQRFGQFGSCGPGGKWPGFMCSLKHAADPCTAARMASEVGPQQPWVSGTRS</sequence>
<feature type="domain" description="Apple" evidence="1">
    <location>
        <begin position="16"/>
        <end position="63"/>
    </location>
</feature>